<keyword evidence="13" id="KW-1185">Reference proteome</keyword>
<evidence type="ECO:0000313" key="13">
    <source>
        <dbReference type="Proteomes" id="UP000243975"/>
    </source>
</evidence>
<evidence type="ECO:0000313" key="12">
    <source>
        <dbReference type="EMBL" id="KVH90880.1"/>
    </source>
</evidence>
<dbReference type="GO" id="GO:0012505">
    <property type="term" value="C:endomembrane system"/>
    <property type="evidence" value="ECO:0007669"/>
    <property type="project" value="UniProtKB-SubCell"/>
</dbReference>
<keyword evidence="11" id="KW-1133">Transmembrane helix</keyword>
<comment type="subcellular location">
    <subcellularLocation>
        <location evidence="10">Endomembrane system</location>
        <topology evidence="10">Lipid-anchor</topology>
    </subcellularLocation>
    <subcellularLocation>
        <location evidence="1">Membrane</location>
        <topology evidence="1">Lipid-anchor</topology>
        <topology evidence="1">GPI-anchor</topology>
    </subcellularLocation>
</comment>
<gene>
    <name evidence="12" type="ORF">Ccrd_007094</name>
</gene>
<evidence type="ECO:0000256" key="10">
    <source>
        <dbReference type="ARBA" id="ARBA00037868"/>
    </source>
</evidence>
<evidence type="ECO:0000256" key="11">
    <source>
        <dbReference type="SAM" id="Phobius"/>
    </source>
</evidence>
<organism evidence="12 13">
    <name type="scientific">Cynara cardunculus var. scolymus</name>
    <name type="common">Globe artichoke</name>
    <name type="synonym">Cynara scolymus</name>
    <dbReference type="NCBI Taxonomy" id="59895"/>
    <lineage>
        <taxon>Eukaryota</taxon>
        <taxon>Viridiplantae</taxon>
        <taxon>Streptophyta</taxon>
        <taxon>Embryophyta</taxon>
        <taxon>Tracheophyta</taxon>
        <taxon>Spermatophyta</taxon>
        <taxon>Magnoliopsida</taxon>
        <taxon>eudicotyledons</taxon>
        <taxon>Gunneridae</taxon>
        <taxon>Pentapetalae</taxon>
        <taxon>asterids</taxon>
        <taxon>campanulids</taxon>
        <taxon>Asterales</taxon>
        <taxon>Asteraceae</taxon>
        <taxon>Carduoideae</taxon>
        <taxon>Cardueae</taxon>
        <taxon>Carduinae</taxon>
        <taxon>Cynara</taxon>
    </lineage>
</organism>
<name>A0A124SBJ9_CYNCS</name>
<accession>A0A124SBJ9</accession>
<evidence type="ECO:0000256" key="8">
    <source>
        <dbReference type="ARBA" id="ARBA00023278"/>
    </source>
</evidence>
<reference evidence="12 13" key="1">
    <citation type="journal article" date="2016" name="Sci. Rep.">
        <title>The genome sequence of the outbreeding globe artichoke constructed de novo incorporating a phase-aware low-pass sequencing strategy of F1 progeny.</title>
        <authorList>
            <person name="Scaglione D."/>
            <person name="Reyes-Chin-Wo S."/>
            <person name="Acquadro A."/>
            <person name="Froenicke L."/>
            <person name="Portis E."/>
            <person name="Beitel C."/>
            <person name="Tirone M."/>
            <person name="Mauro R."/>
            <person name="Lo Monaco A."/>
            <person name="Mauromicale G."/>
            <person name="Faccioli P."/>
            <person name="Cattivelli L."/>
            <person name="Rieseberg L."/>
            <person name="Michelmore R."/>
            <person name="Lanteri S."/>
        </authorList>
    </citation>
    <scope>NUCLEOTIDE SEQUENCE [LARGE SCALE GENOMIC DNA]</scope>
    <source>
        <strain evidence="12">2C</strain>
    </source>
</reference>
<evidence type="ECO:0000256" key="7">
    <source>
        <dbReference type="ARBA" id="ARBA00023180"/>
    </source>
</evidence>
<keyword evidence="11" id="KW-0812">Transmembrane</keyword>
<keyword evidence="9" id="KW-0449">Lipoprotein</keyword>
<evidence type="ECO:0000256" key="5">
    <source>
        <dbReference type="ARBA" id="ARBA00022974"/>
    </source>
</evidence>
<keyword evidence="8" id="KW-0379">Hydroxylation</keyword>
<feature type="transmembrane region" description="Helical" evidence="11">
    <location>
        <begin position="100"/>
        <end position="120"/>
    </location>
</feature>
<dbReference type="PANTHER" id="PTHR34114">
    <property type="entry name" value="ARABINOGALACTAN PEPTIDE 1"/>
    <property type="match status" value="1"/>
</dbReference>
<keyword evidence="6 11" id="KW-0472">Membrane</keyword>
<keyword evidence="7" id="KW-0325">Glycoprotein</keyword>
<keyword evidence="3" id="KW-0336">GPI-anchor</keyword>
<sequence length="121" mass="12906">MPFLIKIDQMSYKWPTWSSRFCIPTAAILNPDLRKWYGGLTGGLQGAVKTEFSGVIDASSFMEAMKMMKLFAVMVVMMMAVSAISVSATDAPAPAPTSGATTVVIPTAVASLSAIVFAFLF</sequence>
<evidence type="ECO:0000256" key="6">
    <source>
        <dbReference type="ARBA" id="ARBA00023136"/>
    </source>
</evidence>
<dbReference type="EMBL" id="LEKV01005088">
    <property type="protein sequence ID" value="KVH90880.1"/>
    <property type="molecule type" value="Genomic_DNA"/>
</dbReference>
<evidence type="ECO:0000256" key="9">
    <source>
        <dbReference type="ARBA" id="ARBA00023288"/>
    </source>
</evidence>
<evidence type="ECO:0000256" key="4">
    <source>
        <dbReference type="ARBA" id="ARBA00022729"/>
    </source>
</evidence>
<keyword evidence="5" id="KW-0654">Proteoglycan</keyword>
<dbReference type="AlphaFoldDB" id="A0A124SBJ9"/>
<dbReference type="GO" id="GO:0098552">
    <property type="term" value="C:side of membrane"/>
    <property type="evidence" value="ECO:0007669"/>
    <property type="project" value="UniProtKB-KW"/>
</dbReference>
<comment type="similarity">
    <text evidence="2">Belongs to the AG-peptide AGP family.</text>
</comment>
<evidence type="ECO:0000256" key="2">
    <source>
        <dbReference type="ARBA" id="ARBA00005835"/>
    </source>
</evidence>
<dbReference type="Gramene" id="KVH90880">
    <property type="protein sequence ID" value="KVH90880"/>
    <property type="gene ID" value="Ccrd_007094"/>
</dbReference>
<dbReference type="PANTHER" id="PTHR34114:SF11">
    <property type="entry name" value="ARABINOGALACTAN PROTEIN 13-RELATED"/>
    <property type="match status" value="1"/>
</dbReference>
<comment type="caution">
    <text evidence="12">The sequence shown here is derived from an EMBL/GenBank/DDBJ whole genome shotgun (WGS) entry which is preliminary data.</text>
</comment>
<dbReference type="Proteomes" id="UP000243975">
    <property type="component" value="Unassembled WGS sequence"/>
</dbReference>
<feature type="transmembrane region" description="Helical" evidence="11">
    <location>
        <begin position="70"/>
        <end position="88"/>
    </location>
</feature>
<evidence type="ECO:0000256" key="1">
    <source>
        <dbReference type="ARBA" id="ARBA00004589"/>
    </source>
</evidence>
<evidence type="ECO:0000256" key="3">
    <source>
        <dbReference type="ARBA" id="ARBA00022622"/>
    </source>
</evidence>
<dbReference type="InterPro" id="IPR039281">
    <property type="entry name" value="AGP3/12/13/14/21"/>
</dbReference>
<protein>
    <submittedName>
        <fullName evidence="12">Uncharacterized protein</fullName>
    </submittedName>
</protein>
<proteinExistence type="inferred from homology"/>
<keyword evidence="4" id="KW-0732">Signal</keyword>